<comment type="caution">
    <text evidence="1">The sequence shown here is derived from an EMBL/GenBank/DDBJ whole genome shotgun (WGS) entry which is preliminary data.</text>
</comment>
<evidence type="ECO:0000313" key="2">
    <source>
        <dbReference type="Proteomes" id="UP000019474"/>
    </source>
</evidence>
<dbReference type="AlphaFoldDB" id="W9ED77"/>
<gene>
    <name evidence="1" type="ORF">B808_1131</name>
</gene>
<dbReference type="RefSeq" id="WP_035422442.1">
    <property type="nucleotide sequence ID" value="NZ_ALXG01000045.1"/>
</dbReference>
<keyword evidence="2" id="KW-1185">Reference proteome</keyword>
<sequence length="60" mass="7095">MDRDTVKEVEDLIIELGEKGAHFNNISFNRYYFEGEDTDERAEIAMQNLIVQLKDFKQNL</sequence>
<proteinExistence type="predicted"/>
<organism evidence="1 2">
    <name type="scientific">Fructilactobacillus florum 8D</name>
    <dbReference type="NCBI Taxonomy" id="1221538"/>
    <lineage>
        <taxon>Bacteria</taxon>
        <taxon>Bacillati</taxon>
        <taxon>Bacillota</taxon>
        <taxon>Bacilli</taxon>
        <taxon>Lactobacillales</taxon>
        <taxon>Lactobacillaceae</taxon>
        <taxon>Fructilactobacillus</taxon>
    </lineage>
</organism>
<dbReference type="PATRIC" id="fig|1221538.3.peg.1140"/>
<accession>W9ED77</accession>
<dbReference type="OrthoDB" id="2937982at2"/>
<reference evidence="1 2" key="1">
    <citation type="submission" date="2012-08" db="EMBL/GenBank/DDBJ databases">
        <title>Genome sequencing of Lactobacillus florum 8D.</title>
        <authorList>
            <person name="Kim E.B."/>
            <person name="Marco M.L."/>
        </authorList>
    </citation>
    <scope>NUCLEOTIDE SEQUENCE [LARGE SCALE GENOMIC DNA]</scope>
    <source>
        <strain evidence="1 2">8D</strain>
    </source>
</reference>
<name>W9ED77_9LACO</name>
<protein>
    <submittedName>
        <fullName evidence="1">Uncharacterized protein</fullName>
    </submittedName>
</protein>
<dbReference type="Proteomes" id="UP000019474">
    <property type="component" value="Unassembled WGS sequence"/>
</dbReference>
<dbReference type="EMBL" id="ALXG01000045">
    <property type="protein sequence ID" value="ETO40022.1"/>
    <property type="molecule type" value="Genomic_DNA"/>
</dbReference>
<evidence type="ECO:0000313" key="1">
    <source>
        <dbReference type="EMBL" id="ETO40022.1"/>
    </source>
</evidence>